<sequence length="302" mass="33810">MKKIYLLSAMVLAGLFANKAEAQISIHIGLNIPPRPVYVPAPQPVVYDDVFDDSDDYYYLPEVEAYYSIPLHCYFYNDGSRWIRAQYLPGAYRNYDWRTARRFEVRGRRPYMNHDVYRGRWGGNPYRGDWNRRNNDYANRGDYGRNNGGNWGRNDDRGRYGRNDNRGWGDRNDNRGSWGRGKDRDDDRNKGGYNQPDRNQGGGRGGWGGQNGQQQYPQQPSNGGNQGGQHGGWGGQQGGGQQQQPSQPSNNGGQHGGWGGQQGGGNQNGGGGQDRGNRGGGQIAQNDRPSPRQGGFMRPGRF</sequence>
<evidence type="ECO:0000313" key="4">
    <source>
        <dbReference type="Proteomes" id="UP000189739"/>
    </source>
</evidence>
<name>A0A1S9PM39_9SPHI</name>
<dbReference type="AlphaFoldDB" id="A0A1S9PM39"/>
<feature type="compositionally biased region" description="Gly residues" evidence="1">
    <location>
        <begin position="200"/>
        <end position="211"/>
    </location>
</feature>
<feature type="signal peptide" evidence="2">
    <location>
        <begin position="1"/>
        <end position="22"/>
    </location>
</feature>
<evidence type="ECO:0000256" key="1">
    <source>
        <dbReference type="SAM" id="MobiDB-lite"/>
    </source>
</evidence>
<feature type="compositionally biased region" description="Basic and acidic residues" evidence="1">
    <location>
        <begin position="153"/>
        <end position="190"/>
    </location>
</feature>
<gene>
    <name evidence="3" type="ORF">BC343_00700</name>
</gene>
<evidence type="ECO:0008006" key="5">
    <source>
        <dbReference type="Google" id="ProtNLM"/>
    </source>
</evidence>
<reference evidence="3 4" key="1">
    <citation type="submission" date="2016-07" db="EMBL/GenBank/DDBJ databases">
        <title>Genomic analysis of zinc-resistant bacterium Mucilaginibacter pedocola TBZ30.</title>
        <authorList>
            <person name="Huang J."/>
            <person name="Tang J."/>
        </authorList>
    </citation>
    <scope>NUCLEOTIDE SEQUENCE [LARGE SCALE GENOMIC DNA]</scope>
    <source>
        <strain evidence="3 4">TBZ30</strain>
    </source>
</reference>
<keyword evidence="4" id="KW-1185">Reference proteome</keyword>
<dbReference type="RefSeq" id="WP_156088730.1">
    <property type="nucleotide sequence ID" value="NZ_MBTF01000001.1"/>
</dbReference>
<feature type="compositionally biased region" description="Gly residues" evidence="1">
    <location>
        <begin position="253"/>
        <end position="282"/>
    </location>
</feature>
<feature type="compositionally biased region" description="Low complexity" evidence="1">
    <location>
        <begin position="242"/>
        <end position="252"/>
    </location>
</feature>
<accession>A0A1S9PM39</accession>
<evidence type="ECO:0000256" key="2">
    <source>
        <dbReference type="SAM" id="SignalP"/>
    </source>
</evidence>
<feature type="compositionally biased region" description="Gly residues" evidence="1">
    <location>
        <begin position="224"/>
        <end position="241"/>
    </location>
</feature>
<feature type="compositionally biased region" description="Low complexity" evidence="1">
    <location>
        <begin position="212"/>
        <end position="223"/>
    </location>
</feature>
<organism evidence="3 4">
    <name type="scientific">Mucilaginibacter pedocola</name>
    <dbReference type="NCBI Taxonomy" id="1792845"/>
    <lineage>
        <taxon>Bacteria</taxon>
        <taxon>Pseudomonadati</taxon>
        <taxon>Bacteroidota</taxon>
        <taxon>Sphingobacteriia</taxon>
        <taxon>Sphingobacteriales</taxon>
        <taxon>Sphingobacteriaceae</taxon>
        <taxon>Mucilaginibacter</taxon>
    </lineage>
</organism>
<dbReference type="OrthoDB" id="799522at2"/>
<keyword evidence="2" id="KW-0732">Signal</keyword>
<dbReference type="STRING" id="1792845.BC343_00700"/>
<comment type="caution">
    <text evidence="3">The sequence shown here is derived from an EMBL/GenBank/DDBJ whole genome shotgun (WGS) entry which is preliminary data.</text>
</comment>
<proteinExistence type="predicted"/>
<evidence type="ECO:0000313" key="3">
    <source>
        <dbReference type="EMBL" id="OOQ61628.1"/>
    </source>
</evidence>
<protein>
    <recommendedName>
        <fullName evidence="5">DUF3300 domain-containing protein</fullName>
    </recommendedName>
</protein>
<feature type="region of interest" description="Disordered" evidence="1">
    <location>
        <begin position="128"/>
        <end position="302"/>
    </location>
</feature>
<feature type="chain" id="PRO_5012074644" description="DUF3300 domain-containing protein" evidence="2">
    <location>
        <begin position="23"/>
        <end position="302"/>
    </location>
</feature>
<dbReference type="Proteomes" id="UP000189739">
    <property type="component" value="Unassembled WGS sequence"/>
</dbReference>
<dbReference type="EMBL" id="MBTF01000001">
    <property type="protein sequence ID" value="OOQ61628.1"/>
    <property type="molecule type" value="Genomic_DNA"/>
</dbReference>